<keyword evidence="6 8" id="KW-0275">Fatty acid biosynthesis</keyword>
<dbReference type="InterPro" id="IPR011053">
    <property type="entry name" value="Single_hybrid_motif"/>
</dbReference>
<dbReference type="PROSITE" id="PS50968">
    <property type="entry name" value="BIOTINYL_LIPOYL"/>
    <property type="match status" value="1"/>
</dbReference>
<organism evidence="10 11">
    <name type="scientific">Priestia veravalensis</name>
    <dbReference type="NCBI Taxonomy" id="1414648"/>
    <lineage>
        <taxon>Bacteria</taxon>
        <taxon>Bacillati</taxon>
        <taxon>Bacillota</taxon>
        <taxon>Bacilli</taxon>
        <taxon>Bacillales</taxon>
        <taxon>Bacillaceae</taxon>
        <taxon>Priestia</taxon>
    </lineage>
</organism>
<feature type="domain" description="Lipoyl-binding" evidence="9">
    <location>
        <begin position="68"/>
        <end position="144"/>
    </location>
</feature>
<dbReference type="PANTHER" id="PTHR45266">
    <property type="entry name" value="OXALOACETATE DECARBOXYLASE ALPHA CHAIN"/>
    <property type="match status" value="1"/>
</dbReference>
<evidence type="ECO:0000256" key="5">
    <source>
        <dbReference type="ARBA" id="ARBA00023098"/>
    </source>
</evidence>
<evidence type="ECO:0000313" key="11">
    <source>
        <dbReference type="Proteomes" id="UP000053681"/>
    </source>
</evidence>
<evidence type="ECO:0000256" key="7">
    <source>
        <dbReference type="ARBA" id="ARBA00023267"/>
    </source>
</evidence>
<keyword evidence="5 8" id="KW-0443">Lipid metabolism</keyword>
<accession>A0A0V8JQW2</accession>
<keyword evidence="3 8" id="KW-0444">Lipid biosynthesis</keyword>
<dbReference type="GO" id="GO:0003989">
    <property type="term" value="F:acetyl-CoA carboxylase activity"/>
    <property type="evidence" value="ECO:0007669"/>
    <property type="project" value="InterPro"/>
</dbReference>
<keyword evidence="11" id="KW-1185">Reference proteome</keyword>
<comment type="function">
    <text evidence="8">This protein is a component of the acetyl coenzyme A carboxylase complex; first, biotin carboxylase catalyzes the carboxylation of the carrier protein and then the transcarboxylase transfers the carboxyl group to form malonyl-CoA.</text>
</comment>
<evidence type="ECO:0000256" key="6">
    <source>
        <dbReference type="ARBA" id="ARBA00023160"/>
    </source>
</evidence>
<dbReference type="UniPathway" id="UPA00094"/>
<keyword evidence="4 8" id="KW-0276">Fatty acid metabolism</keyword>
<evidence type="ECO:0000313" key="10">
    <source>
        <dbReference type="EMBL" id="KSU89444.1"/>
    </source>
</evidence>
<dbReference type="SUPFAM" id="SSF51230">
    <property type="entry name" value="Single hybrid motif"/>
    <property type="match status" value="1"/>
</dbReference>
<dbReference type="Pfam" id="PF00364">
    <property type="entry name" value="Biotin_lipoyl"/>
    <property type="match status" value="1"/>
</dbReference>
<evidence type="ECO:0000256" key="8">
    <source>
        <dbReference type="RuleBase" id="RU364072"/>
    </source>
</evidence>
<reference evidence="10 11" key="1">
    <citation type="submission" date="2015-11" db="EMBL/GenBank/DDBJ databases">
        <title>Bacillus caseinolyticus sp nov.</title>
        <authorList>
            <person name="Dastager S.G."/>
            <person name="Mawlankar R."/>
        </authorList>
    </citation>
    <scope>NUCLEOTIDE SEQUENCE [LARGE SCALE GENOMIC DNA]</scope>
    <source>
        <strain evidence="10 11">SGD-V-76</strain>
    </source>
</reference>
<dbReference type="InterPro" id="IPR050709">
    <property type="entry name" value="Biotin_Carboxyl_Carrier/Decarb"/>
</dbReference>
<comment type="pathway">
    <text evidence="1 8">Lipid metabolism; fatty acid biosynthesis.</text>
</comment>
<dbReference type="GO" id="GO:0009317">
    <property type="term" value="C:acetyl-CoA carboxylase complex"/>
    <property type="evidence" value="ECO:0007669"/>
    <property type="project" value="InterPro"/>
</dbReference>
<dbReference type="Proteomes" id="UP000053681">
    <property type="component" value="Unassembled WGS sequence"/>
</dbReference>
<sequence>MINTAELKEVIALMNEGGIQKLHVEHDGTVIVLDKTLTEEATKVLTPSKNNEVELTPPLKNEEPSKAVCEVRSPMVGTFYSSPEQGASPFVSEGDRVRANDIVCIVEAMKLFNEVEAGIEGEIIEVLVEDGDIVEYDQPLFLIKQ</sequence>
<dbReference type="InterPro" id="IPR001882">
    <property type="entry name" value="Biotin_BS"/>
</dbReference>
<proteinExistence type="predicted"/>
<dbReference type="PROSITE" id="PS00188">
    <property type="entry name" value="BIOTIN"/>
    <property type="match status" value="1"/>
</dbReference>
<dbReference type="AlphaFoldDB" id="A0A0V8JQW2"/>
<name>A0A0V8JQW2_9BACI</name>
<dbReference type="PANTHER" id="PTHR45266:SF3">
    <property type="entry name" value="OXALOACETATE DECARBOXYLASE ALPHA CHAIN"/>
    <property type="match status" value="1"/>
</dbReference>
<evidence type="ECO:0000256" key="2">
    <source>
        <dbReference type="ARBA" id="ARBA00017562"/>
    </source>
</evidence>
<evidence type="ECO:0000259" key="9">
    <source>
        <dbReference type="PROSITE" id="PS50968"/>
    </source>
</evidence>
<dbReference type="RefSeq" id="WP_025911069.1">
    <property type="nucleotide sequence ID" value="NZ_KQ758628.1"/>
</dbReference>
<dbReference type="PRINTS" id="PR01071">
    <property type="entry name" value="ACOABIOTINCC"/>
</dbReference>
<dbReference type="NCBIfam" id="TIGR00531">
    <property type="entry name" value="BCCP"/>
    <property type="match status" value="1"/>
</dbReference>
<dbReference type="InterPro" id="IPR000089">
    <property type="entry name" value="Biotin_lipoyl"/>
</dbReference>
<dbReference type="Gene3D" id="2.40.50.100">
    <property type="match status" value="1"/>
</dbReference>
<keyword evidence="7 8" id="KW-0092">Biotin</keyword>
<evidence type="ECO:0000256" key="1">
    <source>
        <dbReference type="ARBA" id="ARBA00005194"/>
    </source>
</evidence>
<protein>
    <recommendedName>
        <fullName evidence="2 8">Biotin carboxyl carrier protein of acetyl-CoA carboxylase</fullName>
    </recommendedName>
</protein>
<evidence type="ECO:0000256" key="4">
    <source>
        <dbReference type="ARBA" id="ARBA00022832"/>
    </source>
</evidence>
<dbReference type="GeneID" id="93682380"/>
<dbReference type="InterPro" id="IPR001249">
    <property type="entry name" value="AcCoA_biotinCC"/>
</dbReference>
<dbReference type="CDD" id="cd06850">
    <property type="entry name" value="biotinyl_domain"/>
    <property type="match status" value="1"/>
</dbReference>
<dbReference type="GO" id="GO:0006633">
    <property type="term" value="P:fatty acid biosynthetic process"/>
    <property type="evidence" value="ECO:0007669"/>
    <property type="project" value="UniProtKB-UniPathway"/>
</dbReference>
<dbReference type="EMBL" id="LNQP01000005">
    <property type="protein sequence ID" value="KSU89444.1"/>
    <property type="molecule type" value="Genomic_DNA"/>
</dbReference>
<gene>
    <name evidence="10" type="ORF">AS180_02540</name>
</gene>
<evidence type="ECO:0000256" key="3">
    <source>
        <dbReference type="ARBA" id="ARBA00022516"/>
    </source>
</evidence>
<comment type="caution">
    <text evidence="10">The sequence shown here is derived from an EMBL/GenBank/DDBJ whole genome shotgun (WGS) entry which is preliminary data.</text>
</comment>